<organism evidence="1 2">
    <name type="scientific">Nibea albiflora</name>
    <name type="common">Yellow drum</name>
    <name type="synonym">Corvina albiflora</name>
    <dbReference type="NCBI Taxonomy" id="240163"/>
    <lineage>
        <taxon>Eukaryota</taxon>
        <taxon>Metazoa</taxon>
        <taxon>Chordata</taxon>
        <taxon>Craniata</taxon>
        <taxon>Vertebrata</taxon>
        <taxon>Euteleostomi</taxon>
        <taxon>Actinopterygii</taxon>
        <taxon>Neopterygii</taxon>
        <taxon>Teleostei</taxon>
        <taxon>Neoteleostei</taxon>
        <taxon>Acanthomorphata</taxon>
        <taxon>Eupercaria</taxon>
        <taxon>Sciaenidae</taxon>
        <taxon>Nibea</taxon>
    </lineage>
</organism>
<sequence>MQYNSNTPVHATILYVLRQVRSTSAASEQLHQHQHTKLQLHLLAAACRCPEPSLSRKPLHGDALPKVGEGFKGKGDPHLDGATSQRSEDEGGKAVVVDRMGYDLERFVGYVNEGLLCCVCRDVLERPLQAPCEHAYCSACISSWLLHHHSCPEDRLPLDVGSLKPLYRYMRNDLTRLQIRCVNAGHGCEVVCSLESLHTHEDECEFSFVSCSNTGCPVQVERRGLEAHLSECNFRSRECPNGCGHTLLSVDQSQHNCVAELRTEVEMLRAEMLCKVEEVRREMESRLDSQRRHMVQKESQLKNEVEELKGQLSRVMCDMRALLGAERLRRQELAEAELEKRELLELLRNLQPTRCQQQEARDQQQTSGWELHTELTRHQQRETPLHASSLSLHSAQAINISGPPPSPQLGEGVRKGGTRSLTLDCIKRKTREVTVI</sequence>
<accession>A0ACB7F7U1</accession>
<protein>
    <submittedName>
        <fullName evidence="1">E3 ubiquitin-protein ligase NRDP1</fullName>
    </submittedName>
</protein>
<dbReference type="Proteomes" id="UP000805704">
    <property type="component" value="Chromosome 16"/>
</dbReference>
<dbReference type="EMBL" id="CM024804">
    <property type="protein sequence ID" value="KAG8010080.1"/>
    <property type="molecule type" value="Genomic_DNA"/>
</dbReference>
<name>A0ACB7F7U1_NIBAL</name>
<evidence type="ECO:0000313" key="2">
    <source>
        <dbReference type="Proteomes" id="UP000805704"/>
    </source>
</evidence>
<comment type="caution">
    <text evidence="1">The sequence shown here is derived from an EMBL/GenBank/DDBJ whole genome shotgun (WGS) entry which is preliminary data.</text>
</comment>
<keyword evidence="2" id="KW-1185">Reference proteome</keyword>
<reference evidence="1" key="1">
    <citation type="submission" date="2020-04" db="EMBL/GenBank/DDBJ databases">
        <title>A chromosome-scale assembly and high-density genetic map of the yellow drum (Nibea albiflora) genome.</title>
        <authorList>
            <person name="Xu D."/>
            <person name="Zhang W."/>
            <person name="Chen R."/>
            <person name="Tan P."/>
            <person name="Wang L."/>
            <person name="Song H."/>
            <person name="Tian L."/>
            <person name="Zhu Q."/>
            <person name="Wang B."/>
        </authorList>
    </citation>
    <scope>NUCLEOTIDE SEQUENCE</scope>
    <source>
        <strain evidence="1">ZJHYS-2018</strain>
    </source>
</reference>
<gene>
    <name evidence="1" type="primary">RNF41</name>
    <name evidence="1" type="ORF">GBF38_014249</name>
</gene>
<evidence type="ECO:0000313" key="1">
    <source>
        <dbReference type="EMBL" id="KAG8010080.1"/>
    </source>
</evidence>
<proteinExistence type="predicted"/>